<dbReference type="CDD" id="cd03145">
    <property type="entry name" value="GAT1_cyanophycinase"/>
    <property type="match status" value="1"/>
</dbReference>
<evidence type="ECO:0000256" key="1">
    <source>
        <dbReference type="ARBA" id="ARBA00006534"/>
    </source>
</evidence>
<evidence type="ECO:0000256" key="4">
    <source>
        <dbReference type="ARBA" id="ARBA00022825"/>
    </source>
</evidence>
<comment type="caution">
    <text evidence="6">The sequence shown here is derived from an EMBL/GenBank/DDBJ whole genome shotgun (WGS) entry which is preliminary data.</text>
</comment>
<dbReference type="AlphaFoldDB" id="A0A9X4LL98"/>
<keyword evidence="7" id="KW-1185">Reference proteome</keyword>
<dbReference type="Pfam" id="PF03575">
    <property type="entry name" value="Peptidase_S51"/>
    <property type="match status" value="1"/>
</dbReference>
<keyword evidence="2" id="KW-0645">Protease</keyword>
<proteinExistence type="inferred from homology"/>
<dbReference type="GO" id="GO:0008236">
    <property type="term" value="F:serine-type peptidase activity"/>
    <property type="evidence" value="ECO:0007669"/>
    <property type="project" value="UniProtKB-KW"/>
</dbReference>
<evidence type="ECO:0000313" key="6">
    <source>
        <dbReference type="EMBL" id="MDG0862990.1"/>
    </source>
</evidence>
<dbReference type="EMBL" id="SGUG01000014">
    <property type="protein sequence ID" value="MDG0862990.1"/>
    <property type="molecule type" value="Genomic_DNA"/>
</dbReference>
<dbReference type="PANTHER" id="PTHR36175">
    <property type="entry name" value="CYANOPHYCINASE"/>
    <property type="match status" value="1"/>
</dbReference>
<evidence type="ECO:0000256" key="2">
    <source>
        <dbReference type="ARBA" id="ARBA00022670"/>
    </source>
</evidence>
<keyword evidence="3" id="KW-0378">Hydrolase</keyword>
<evidence type="ECO:0000256" key="3">
    <source>
        <dbReference type="ARBA" id="ARBA00022801"/>
    </source>
</evidence>
<gene>
    <name evidence="6" type="ORF">EXJ73_10950</name>
</gene>
<name>A0A9X4LL98_9BURK</name>
<accession>A0A9X4LL98</accession>
<dbReference type="GO" id="GO:0006508">
    <property type="term" value="P:proteolysis"/>
    <property type="evidence" value="ECO:0007669"/>
    <property type="project" value="UniProtKB-KW"/>
</dbReference>
<evidence type="ECO:0000256" key="5">
    <source>
        <dbReference type="SAM" id="MobiDB-lite"/>
    </source>
</evidence>
<keyword evidence="4" id="KW-0720">Serine protease</keyword>
<organism evidence="6 7">
    <name type="scientific">Pelomonas aquatica</name>
    <dbReference type="NCBI Taxonomy" id="431058"/>
    <lineage>
        <taxon>Bacteria</taxon>
        <taxon>Pseudomonadati</taxon>
        <taxon>Pseudomonadota</taxon>
        <taxon>Betaproteobacteria</taxon>
        <taxon>Burkholderiales</taxon>
        <taxon>Sphaerotilaceae</taxon>
        <taxon>Roseateles</taxon>
    </lineage>
</organism>
<reference evidence="6" key="1">
    <citation type="submission" date="2019-02" db="EMBL/GenBank/DDBJ databases">
        <title>Draft genome of the type strain Pelomonas aquatica CCUG 52575T.</title>
        <authorList>
            <person name="Gomila M."/>
            <person name="Lalucat J."/>
        </authorList>
    </citation>
    <scope>NUCLEOTIDE SEQUENCE</scope>
    <source>
        <strain evidence="6">CCUG 52575</strain>
    </source>
</reference>
<feature type="compositionally biased region" description="Basic residues" evidence="5">
    <location>
        <begin position="1"/>
        <end position="11"/>
    </location>
</feature>
<dbReference type="Proteomes" id="UP001152766">
    <property type="component" value="Unassembled WGS sequence"/>
</dbReference>
<dbReference type="PANTHER" id="PTHR36175:SF1">
    <property type="entry name" value="CYANOPHYCINASE"/>
    <property type="match status" value="1"/>
</dbReference>
<comment type="similarity">
    <text evidence="1">Belongs to the peptidase S51 family.</text>
</comment>
<evidence type="ECO:0000313" key="7">
    <source>
        <dbReference type="Proteomes" id="UP001152766"/>
    </source>
</evidence>
<feature type="region of interest" description="Disordered" evidence="5">
    <location>
        <begin position="1"/>
        <end position="25"/>
    </location>
</feature>
<dbReference type="InterPro" id="IPR005320">
    <property type="entry name" value="Peptidase_S51"/>
</dbReference>
<dbReference type="Gene3D" id="3.40.50.880">
    <property type="match status" value="1"/>
</dbReference>
<dbReference type="SUPFAM" id="SSF52317">
    <property type="entry name" value="Class I glutamine amidotransferase-like"/>
    <property type="match status" value="1"/>
</dbReference>
<dbReference type="InterPro" id="IPR029062">
    <property type="entry name" value="Class_I_gatase-like"/>
</dbReference>
<protein>
    <submittedName>
        <fullName evidence="6">Cyanophycinase</fullName>
    </submittedName>
</protein>
<sequence length="505" mass="52399">MEHRGVRRRAVHGGQPLPRHQPGAAADAAVRRLGATQAAGGGEPGGVRRGCGRAGSALSAAGFLPRYQPLRFPIARPAGRAPEPILTSNAPAGTVIAIGGALKPDSDAVWQRLVDEAGGAGAPIAVFPTAAYEPERVAAQIVAALERCGARAEVVPVAPHLQGVDLQARLNDPALIARVAASRAVFFSGGAQEYIVDTLQPGGRATAMLDAVRAVFAAGGVIAGTSAGAAVLSRMMFRDAMDNLLVLKGLWRAGQEYDRGLDFLGPDLFIDQHFIRRGRIGRMLPAMRALGYRLGLGVDENAAVVIQGGRLEVVGGSGAVLVDLGEAASEPGLPAFNLRGARLSYLAAGDCHDLGSGLTTAAPRKLREPCIDPAAAGFAPGLKSERYFLDILGGGGLLDAMTQLLDGPAPEVRGLAYRANPRPGDPAPELGFEFRLHRDAGLRGWRSTTLGGDDWTVLGARLDVIPVRVANPLFTPLAALPRRVVESVLAGRGGPGENGDGNGQR</sequence>